<dbReference type="PROSITE" id="PS01124">
    <property type="entry name" value="HTH_ARAC_FAMILY_2"/>
    <property type="match status" value="1"/>
</dbReference>
<dbReference type="PANTHER" id="PTHR42713">
    <property type="entry name" value="HISTIDINE KINASE-RELATED"/>
    <property type="match status" value="1"/>
</dbReference>
<proteinExistence type="predicted"/>
<dbReference type="InterPro" id="IPR018060">
    <property type="entry name" value="HTH_AraC"/>
</dbReference>
<comment type="subcellular location">
    <subcellularLocation>
        <location evidence="1">Cytoplasm</location>
    </subcellularLocation>
</comment>
<dbReference type="InterPro" id="IPR020449">
    <property type="entry name" value="Tscrpt_reg_AraC-type_HTH"/>
</dbReference>
<comment type="caution">
    <text evidence="11">The sequence shown here is derived from an EMBL/GenBank/DDBJ whole genome shotgun (WGS) entry which is preliminary data.</text>
</comment>
<keyword evidence="4" id="KW-0902">Two-component regulatory system</keyword>
<protein>
    <submittedName>
        <fullName evidence="11">Response regulator</fullName>
    </submittedName>
</protein>
<feature type="modified residue" description="4-aspartylphosphate" evidence="8">
    <location>
        <position position="55"/>
    </location>
</feature>
<keyword evidence="6" id="KW-0238">DNA-binding</keyword>
<name>A0A841TZ87_9BACL</name>
<evidence type="ECO:0000256" key="5">
    <source>
        <dbReference type="ARBA" id="ARBA00023015"/>
    </source>
</evidence>
<dbReference type="Pfam" id="PF00072">
    <property type="entry name" value="Response_reg"/>
    <property type="match status" value="1"/>
</dbReference>
<dbReference type="Gene3D" id="1.10.10.60">
    <property type="entry name" value="Homeodomain-like"/>
    <property type="match status" value="2"/>
</dbReference>
<dbReference type="PROSITE" id="PS00041">
    <property type="entry name" value="HTH_ARAC_FAMILY_1"/>
    <property type="match status" value="1"/>
</dbReference>
<keyword evidence="3 8" id="KW-0597">Phosphoprotein</keyword>
<evidence type="ECO:0000256" key="2">
    <source>
        <dbReference type="ARBA" id="ARBA00022490"/>
    </source>
</evidence>
<dbReference type="SUPFAM" id="SSF46689">
    <property type="entry name" value="Homeodomain-like"/>
    <property type="match status" value="2"/>
</dbReference>
<dbReference type="GO" id="GO:0003700">
    <property type="term" value="F:DNA-binding transcription factor activity"/>
    <property type="evidence" value="ECO:0007669"/>
    <property type="project" value="InterPro"/>
</dbReference>
<evidence type="ECO:0000256" key="8">
    <source>
        <dbReference type="PROSITE-ProRule" id="PRU00169"/>
    </source>
</evidence>
<organism evidence="11 12">
    <name type="scientific">Cohnella xylanilytica</name>
    <dbReference type="NCBI Taxonomy" id="557555"/>
    <lineage>
        <taxon>Bacteria</taxon>
        <taxon>Bacillati</taxon>
        <taxon>Bacillota</taxon>
        <taxon>Bacilli</taxon>
        <taxon>Bacillales</taxon>
        <taxon>Paenibacillaceae</taxon>
        <taxon>Cohnella</taxon>
    </lineage>
</organism>
<evidence type="ECO:0000256" key="6">
    <source>
        <dbReference type="ARBA" id="ARBA00023125"/>
    </source>
</evidence>
<feature type="domain" description="Response regulatory" evidence="10">
    <location>
        <begin position="3"/>
        <end position="120"/>
    </location>
</feature>
<dbReference type="InterPro" id="IPR051552">
    <property type="entry name" value="HptR"/>
</dbReference>
<keyword evidence="5" id="KW-0805">Transcription regulation</keyword>
<dbReference type="InterPro" id="IPR009057">
    <property type="entry name" value="Homeodomain-like_sf"/>
</dbReference>
<dbReference type="GO" id="GO:0043565">
    <property type="term" value="F:sequence-specific DNA binding"/>
    <property type="evidence" value="ECO:0007669"/>
    <property type="project" value="InterPro"/>
</dbReference>
<sequence length="526" mass="60044">MYKVLLADDEMLDLEGMKTFIPWPELGLEVAAAVNSGFEACEVLDREGIDILVTDIRMPNMSGLELAKRAREKRRGLRVVFVSGHRDFQYAKQAMELNAGGYVLKPMDDREFIETLIRVREELDSEKRRQEKEESYRRLVPFVKNEYLLRLLESAPGSVPDSAEGRGLDREYGLDRLALPARVALLEIDDYSWKLNPFSETERRALMNRYDEALISYLEEISIEHVCRVANRRTACLLGSDADPAALEALISRIASSFPFTVTAGLGRPAPGLSGLHASYREAGEALERKMLRGKGRVIEYAEGGGSDLEDLRGLDASLEGMLRAIVRYDLVRVHDELSAVFGLASRLGSKITIQRFAMYAVMKLSEQLKGMNEDLYGLLGLEFKNLDILLQFETIEEIEGWMRRKAFELSEILQAKKQSRNGKLIESVIGRAKERLQGSITLRELAETFGFSPNHLGQLFKEETGRNFSDYVIQLRMEEAQRLLKDTCLKIYEVADRVGYRYLPYFSRQFRETTGMTPLEYRRRQ</sequence>
<evidence type="ECO:0000259" key="9">
    <source>
        <dbReference type="PROSITE" id="PS01124"/>
    </source>
</evidence>
<evidence type="ECO:0000256" key="3">
    <source>
        <dbReference type="ARBA" id="ARBA00022553"/>
    </source>
</evidence>
<feature type="domain" description="HTH araC/xylS-type" evidence="9">
    <location>
        <begin position="427"/>
        <end position="525"/>
    </location>
</feature>
<dbReference type="Pfam" id="PF12833">
    <property type="entry name" value="HTH_18"/>
    <property type="match status" value="1"/>
</dbReference>
<evidence type="ECO:0000256" key="1">
    <source>
        <dbReference type="ARBA" id="ARBA00004496"/>
    </source>
</evidence>
<evidence type="ECO:0000313" key="12">
    <source>
        <dbReference type="Proteomes" id="UP000553776"/>
    </source>
</evidence>
<dbReference type="Gene3D" id="3.40.50.2300">
    <property type="match status" value="1"/>
</dbReference>
<dbReference type="PROSITE" id="PS50110">
    <property type="entry name" value="RESPONSE_REGULATORY"/>
    <property type="match status" value="1"/>
</dbReference>
<dbReference type="Proteomes" id="UP000553776">
    <property type="component" value="Unassembled WGS sequence"/>
</dbReference>
<gene>
    <name evidence="11" type="ORF">H7B90_13510</name>
</gene>
<dbReference type="InterPro" id="IPR001789">
    <property type="entry name" value="Sig_transdc_resp-reg_receiver"/>
</dbReference>
<evidence type="ECO:0000256" key="7">
    <source>
        <dbReference type="ARBA" id="ARBA00023163"/>
    </source>
</evidence>
<dbReference type="InterPro" id="IPR041522">
    <property type="entry name" value="CdaR_GGDEF"/>
</dbReference>
<dbReference type="Pfam" id="PF17853">
    <property type="entry name" value="GGDEF_2"/>
    <property type="match status" value="1"/>
</dbReference>
<keyword evidence="7" id="KW-0804">Transcription</keyword>
<keyword evidence="12" id="KW-1185">Reference proteome</keyword>
<dbReference type="EMBL" id="JACJVR010000052">
    <property type="protein sequence ID" value="MBB6692422.1"/>
    <property type="molecule type" value="Genomic_DNA"/>
</dbReference>
<dbReference type="InterPro" id="IPR018062">
    <property type="entry name" value="HTH_AraC-typ_CS"/>
</dbReference>
<evidence type="ECO:0000259" key="10">
    <source>
        <dbReference type="PROSITE" id="PS50110"/>
    </source>
</evidence>
<dbReference type="AlphaFoldDB" id="A0A841TZ87"/>
<dbReference type="PRINTS" id="PR00032">
    <property type="entry name" value="HTHARAC"/>
</dbReference>
<dbReference type="SMART" id="SM00448">
    <property type="entry name" value="REC"/>
    <property type="match status" value="1"/>
</dbReference>
<keyword evidence="2" id="KW-0963">Cytoplasm</keyword>
<reference evidence="11 12" key="1">
    <citation type="submission" date="2020-08" db="EMBL/GenBank/DDBJ databases">
        <title>Cohnella phylogeny.</title>
        <authorList>
            <person name="Dunlap C."/>
        </authorList>
    </citation>
    <scope>NUCLEOTIDE SEQUENCE [LARGE SCALE GENOMIC DNA]</scope>
    <source>
        <strain evidence="11 12">DSM 25239</strain>
    </source>
</reference>
<dbReference type="CDD" id="cd17536">
    <property type="entry name" value="REC_YesN-like"/>
    <property type="match status" value="1"/>
</dbReference>
<dbReference type="PANTHER" id="PTHR42713:SF3">
    <property type="entry name" value="TRANSCRIPTIONAL REGULATORY PROTEIN HPTR"/>
    <property type="match status" value="1"/>
</dbReference>
<accession>A0A841TZ87</accession>
<dbReference type="GO" id="GO:0000160">
    <property type="term" value="P:phosphorelay signal transduction system"/>
    <property type="evidence" value="ECO:0007669"/>
    <property type="project" value="UniProtKB-KW"/>
</dbReference>
<dbReference type="GO" id="GO:0005737">
    <property type="term" value="C:cytoplasm"/>
    <property type="evidence" value="ECO:0007669"/>
    <property type="project" value="UniProtKB-SubCell"/>
</dbReference>
<dbReference type="InterPro" id="IPR011006">
    <property type="entry name" value="CheY-like_superfamily"/>
</dbReference>
<dbReference type="SMART" id="SM00342">
    <property type="entry name" value="HTH_ARAC"/>
    <property type="match status" value="1"/>
</dbReference>
<evidence type="ECO:0000313" key="11">
    <source>
        <dbReference type="EMBL" id="MBB6692422.1"/>
    </source>
</evidence>
<evidence type="ECO:0000256" key="4">
    <source>
        <dbReference type="ARBA" id="ARBA00023012"/>
    </source>
</evidence>
<dbReference type="SUPFAM" id="SSF52172">
    <property type="entry name" value="CheY-like"/>
    <property type="match status" value="1"/>
</dbReference>